<reference evidence="4" key="1">
    <citation type="submission" date="2016-11" db="UniProtKB">
        <authorList>
            <consortium name="WormBaseParasite"/>
        </authorList>
    </citation>
    <scope>IDENTIFICATION</scope>
</reference>
<keyword evidence="3" id="KW-1185">Reference proteome</keyword>
<protein>
    <submittedName>
        <fullName evidence="4">P7</fullName>
    </submittedName>
</protein>
<dbReference type="AlphaFoldDB" id="A0A1I7WPL3"/>
<keyword evidence="2" id="KW-0812">Transmembrane</keyword>
<feature type="transmembrane region" description="Helical" evidence="2">
    <location>
        <begin position="35"/>
        <end position="52"/>
    </location>
</feature>
<keyword evidence="2" id="KW-1133">Transmembrane helix</keyword>
<name>A0A1I7WPL3_HETBA</name>
<keyword evidence="2" id="KW-0472">Membrane</keyword>
<feature type="region of interest" description="Disordered" evidence="1">
    <location>
        <begin position="1"/>
        <end position="32"/>
    </location>
</feature>
<evidence type="ECO:0000256" key="1">
    <source>
        <dbReference type="SAM" id="MobiDB-lite"/>
    </source>
</evidence>
<evidence type="ECO:0000256" key="2">
    <source>
        <dbReference type="SAM" id="Phobius"/>
    </source>
</evidence>
<dbReference type="WBParaSite" id="Hba_07078">
    <property type="protein sequence ID" value="Hba_07078"/>
    <property type="gene ID" value="Hba_07078"/>
</dbReference>
<sequence>MSTRSHRKRAGTSPSTNDVSMVQGKKPNKNSEPEVVSLAYVCLIFFRIHIVLF</sequence>
<organism evidence="3 4">
    <name type="scientific">Heterorhabditis bacteriophora</name>
    <name type="common">Entomopathogenic nematode worm</name>
    <dbReference type="NCBI Taxonomy" id="37862"/>
    <lineage>
        <taxon>Eukaryota</taxon>
        <taxon>Metazoa</taxon>
        <taxon>Ecdysozoa</taxon>
        <taxon>Nematoda</taxon>
        <taxon>Chromadorea</taxon>
        <taxon>Rhabditida</taxon>
        <taxon>Rhabditina</taxon>
        <taxon>Rhabditomorpha</taxon>
        <taxon>Strongyloidea</taxon>
        <taxon>Heterorhabditidae</taxon>
        <taxon>Heterorhabditis</taxon>
    </lineage>
</organism>
<dbReference type="Proteomes" id="UP000095283">
    <property type="component" value="Unplaced"/>
</dbReference>
<evidence type="ECO:0000313" key="3">
    <source>
        <dbReference type="Proteomes" id="UP000095283"/>
    </source>
</evidence>
<evidence type="ECO:0000313" key="4">
    <source>
        <dbReference type="WBParaSite" id="Hba_07078"/>
    </source>
</evidence>
<accession>A0A1I7WPL3</accession>
<proteinExistence type="predicted"/>
<feature type="compositionally biased region" description="Basic residues" evidence="1">
    <location>
        <begin position="1"/>
        <end position="10"/>
    </location>
</feature>